<dbReference type="Pfam" id="PF06985">
    <property type="entry name" value="HET"/>
    <property type="match status" value="1"/>
</dbReference>
<feature type="non-terminal residue" evidence="2">
    <location>
        <position position="201"/>
    </location>
</feature>
<dbReference type="Proteomes" id="UP000244855">
    <property type="component" value="Unassembled WGS sequence"/>
</dbReference>
<accession>A0A2V1DUS0</accession>
<dbReference type="PANTHER" id="PTHR33112">
    <property type="entry name" value="DOMAIN PROTEIN, PUTATIVE-RELATED"/>
    <property type="match status" value="1"/>
</dbReference>
<sequence>EWINVCAHLHGDHCVGNTNNKVENLRLINCDTGEIKRAEEGEEYVALSYVWGQEGTKSKQGSLTYPQTVQDAILATRQLGYSRLWIDQYCLDQNNLPEFQAQLQQMDSIYKQAAVTLVAAAGVNANHGLPGVSTRLRPPTPSVTIDSQTLSPLSSTPNLTSKTSKWMSRAWTFQEGLLSTRRLIFTPTQLYFECRGMYSTE</sequence>
<gene>
    <name evidence="2" type="ORF">DM02DRAFT_506073</name>
</gene>
<evidence type="ECO:0000313" key="2">
    <source>
        <dbReference type="EMBL" id="PVI01806.1"/>
    </source>
</evidence>
<evidence type="ECO:0000259" key="1">
    <source>
        <dbReference type="Pfam" id="PF06985"/>
    </source>
</evidence>
<dbReference type="InterPro" id="IPR010730">
    <property type="entry name" value="HET"/>
</dbReference>
<proteinExistence type="predicted"/>
<dbReference type="PANTHER" id="PTHR33112:SF1">
    <property type="entry name" value="HETEROKARYON INCOMPATIBILITY DOMAIN-CONTAINING PROTEIN"/>
    <property type="match status" value="1"/>
</dbReference>
<name>A0A2V1DUS0_9PLEO</name>
<feature type="domain" description="Heterokaryon incompatibility" evidence="1">
    <location>
        <begin position="44"/>
        <end position="175"/>
    </location>
</feature>
<evidence type="ECO:0000313" key="3">
    <source>
        <dbReference type="Proteomes" id="UP000244855"/>
    </source>
</evidence>
<dbReference type="AlphaFoldDB" id="A0A2V1DUS0"/>
<feature type="non-terminal residue" evidence="2">
    <location>
        <position position="1"/>
    </location>
</feature>
<dbReference type="STRING" id="97972.A0A2V1DUS0"/>
<reference evidence="2 3" key="1">
    <citation type="journal article" date="2018" name="Sci. Rep.">
        <title>Comparative genomics provides insights into the lifestyle and reveals functional heterogeneity of dark septate endophytic fungi.</title>
        <authorList>
            <person name="Knapp D.G."/>
            <person name="Nemeth J.B."/>
            <person name="Barry K."/>
            <person name="Hainaut M."/>
            <person name="Henrissat B."/>
            <person name="Johnson J."/>
            <person name="Kuo A."/>
            <person name="Lim J.H.P."/>
            <person name="Lipzen A."/>
            <person name="Nolan M."/>
            <person name="Ohm R.A."/>
            <person name="Tamas L."/>
            <person name="Grigoriev I.V."/>
            <person name="Spatafora J.W."/>
            <person name="Nagy L.G."/>
            <person name="Kovacs G.M."/>
        </authorList>
    </citation>
    <scope>NUCLEOTIDE SEQUENCE [LARGE SCALE GENOMIC DNA]</scope>
    <source>
        <strain evidence="2 3">DSE2036</strain>
    </source>
</reference>
<keyword evidence="3" id="KW-1185">Reference proteome</keyword>
<organism evidence="2 3">
    <name type="scientific">Periconia macrospinosa</name>
    <dbReference type="NCBI Taxonomy" id="97972"/>
    <lineage>
        <taxon>Eukaryota</taxon>
        <taxon>Fungi</taxon>
        <taxon>Dikarya</taxon>
        <taxon>Ascomycota</taxon>
        <taxon>Pezizomycotina</taxon>
        <taxon>Dothideomycetes</taxon>
        <taxon>Pleosporomycetidae</taxon>
        <taxon>Pleosporales</taxon>
        <taxon>Massarineae</taxon>
        <taxon>Periconiaceae</taxon>
        <taxon>Periconia</taxon>
    </lineage>
</organism>
<protein>
    <submittedName>
        <fullName evidence="2">HET-domain-containing protein</fullName>
    </submittedName>
</protein>
<dbReference type="EMBL" id="KZ805352">
    <property type="protein sequence ID" value="PVI01806.1"/>
    <property type="molecule type" value="Genomic_DNA"/>
</dbReference>
<dbReference type="OrthoDB" id="5428863at2759"/>